<dbReference type="PANTHER" id="PTHR34068:SF1">
    <property type="entry name" value="UPF0145 PROTEIN YBJQ"/>
    <property type="match status" value="1"/>
</dbReference>
<feature type="transmembrane region" description="Helical" evidence="2">
    <location>
        <begin position="39"/>
        <end position="62"/>
    </location>
</feature>
<evidence type="ECO:0000256" key="1">
    <source>
        <dbReference type="SAM" id="MobiDB-lite"/>
    </source>
</evidence>
<name>A0A2H4V912_9EURY</name>
<protein>
    <recommendedName>
        <fullName evidence="5">YbjQ family protein</fullName>
    </recommendedName>
</protein>
<dbReference type="Proteomes" id="UP000232806">
    <property type="component" value="Chromosome"/>
</dbReference>
<feature type="compositionally biased region" description="Polar residues" evidence="1">
    <location>
        <begin position="290"/>
        <end position="299"/>
    </location>
</feature>
<dbReference type="Pfam" id="PF01906">
    <property type="entry name" value="YbjQ_1"/>
    <property type="match status" value="1"/>
</dbReference>
<feature type="compositionally biased region" description="Acidic residues" evidence="1">
    <location>
        <begin position="305"/>
        <end position="315"/>
    </location>
</feature>
<dbReference type="Gene3D" id="3.30.110.70">
    <property type="entry name" value="Hypothetical protein apc22750. Chain B"/>
    <property type="match status" value="1"/>
</dbReference>
<dbReference type="EMBL" id="CP017766">
    <property type="protein sequence ID" value="AUB54575.1"/>
    <property type="molecule type" value="Genomic_DNA"/>
</dbReference>
<evidence type="ECO:0000313" key="4">
    <source>
        <dbReference type="Proteomes" id="UP000232806"/>
    </source>
</evidence>
<feature type="transmembrane region" description="Helical" evidence="2">
    <location>
        <begin position="100"/>
        <end position="118"/>
    </location>
</feature>
<feature type="transmembrane region" description="Helical" evidence="2">
    <location>
        <begin position="74"/>
        <end position="94"/>
    </location>
</feature>
<dbReference type="InterPro" id="IPR002765">
    <property type="entry name" value="UPF0145_YbjQ-like"/>
</dbReference>
<gene>
    <name evidence="3" type="ORF">BK007_00060</name>
</gene>
<evidence type="ECO:0000256" key="2">
    <source>
        <dbReference type="SAM" id="Phobius"/>
    </source>
</evidence>
<dbReference type="InterPro" id="IPR035439">
    <property type="entry name" value="UPF0145_dom_sf"/>
</dbReference>
<feature type="transmembrane region" description="Helical" evidence="2">
    <location>
        <begin position="125"/>
        <end position="142"/>
    </location>
</feature>
<accession>A0A2H4V912</accession>
<organism evidence="3 4">
    <name type="scientific">Methanobacterium subterraneum</name>
    <dbReference type="NCBI Taxonomy" id="59277"/>
    <lineage>
        <taxon>Archaea</taxon>
        <taxon>Methanobacteriati</taxon>
        <taxon>Methanobacteriota</taxon>
        <taxon>Methanomada group</taxon>
        <taxon>Methanobacteria</taxon>
        <taxon>Methanobacteriales</taxon>
        <taxon>Methanobacteriaceae</taxon>
        <taxon>Methanobacterium</taxon>
    </lineage>
</organism>
<feature type="region of interest" description="Disordered" evidence="1">
    <location>
        <begin position="286"/>
        <end position="322"/>
    </location>
</feature>
<dbReference type="RefSeq" id="WP_100904547.1">
    <property type="nucleotide sequence ID" value="NZ_CP017766.1"/>
</dbReference>
<sequence length="379" mass="41510">MTGTEDKSSPLKNRWAILAIYIGFAVGVISAVICLRWQLIIFGFNIMYIVSPLLAGVVESYIAIKKHGKSTGAISALLTFILINLYGWVLPGWIFPKEPVTLSLITIIALVLTIQAAFPIFVNHILFVVVPGIVASFMGVLVRTPSEIIQLTSTETEGRIKQADEIFLNELTTPLVSVPDVKCEKIESYVGLAIGEAIAEEKGSQGRFQNLVKIIEPAQLENFNLSEAKKAALSRMLENAESMGANGVVEVIIDFVSMGGIQGSVTIVTATGTAVIFHKEMDDVSEKSKGNVSRESTGNKSEEGNISEEIPENDETPEKISNGVLVDNGEIKKNKIDKNVFNALSLEIDQFVKEKWKIYGKTWNLPPKVTLTRNLKRDS</sequence>
<keyword evidence="2" id="KW-0472">Membrane</keyword>
<dbReference type="SUPFAM" id="SSF117782">
    <property type="entry name" value="YbjQ-like"/>
    <property type="match status" value="1"/>
</dbReference>
<dbReference type="PANTHER" id="PTHR34068">
    <property type="entry name" value="UPF0145 PROTEIN YBJQ"/>
    <property type="match status" value="1"/>
</dbReference>
<dbReference type="GeneID" id="35119933"/>
<keyword evidence="2" id="KW-1133">Transmembrane helix</keyword>
<dbReference type="OrthoDB" id="78231at2157"/>
<evidence type="ECO:0008006" key="5">
    <source>
        <dbReference type="Google" id="ProtNLM"/>
    </source>
</evidence>
<proteinExistence type="predicted"/>
<evidence type="ECO:0000313" key="3">
    <source>
        <dbReference type="EMBL" id="AUB54575.1"/>
    </source>
</evidence>
<dbReference type="AlphaFoldDB" id="A0A2H4V912"/>
<reference evidence="3 4" key="1">
    <citation type="submission" date="2016-10" db="EMBL/GenBank/DDBJ databases">
        <title>Comparative genomics between deep and shallow subseafloor isolates.</title>
        <authorList>
            <person name="Ishii S."/>
            <person name="Miller J.R."/>
            <person name="Sutton G."/>
            <person name="Suzuki S."/>
            <person name="Methe B."/>
            <person name="Inagaki F."/>
            <person name="Imachi H."/>
        </authorList>
    </citation>
    <scope>NUCLEOTIDE SEQUENCE [LARGE SCALE GENOMIC DNA]</scope>
    <source>
        <strain evidence="3 4">MO-MB1</strain>
    </source>
</reference>
<feature type="transmembrane region" description="Helical" evidence="2">
    <location>
        <begin position="15"/>
        <end position="33"/>
    </location>
</feature>
<keyword evidence="2" id="KW-0812">Transmembrane</keyword>